<feature type="region of interest" description="Disordered" evidence="1">
    <location>
        <begin position="27"/>
        <end position="48"/>
    </location>
</feature>
<sequence>MKHSTGGFVISHDGDAQVIGEKISETTIPASALKPSIDEKEKRGQPLR</sequence>
<evidence type="ECO:0000256" key="1">
    <source>
        <dbReference type="SAM" id="MobiDB-lite"/>
    </source>
</evidence>
<name>A0AAT9V5C7_9CAUD</name>
<dbReference type="EMBL" id="OQ790078">
    <property type="protein sequence ID" value="WJE88369.1"/>
    <property type="molecule type" value="Genomic_DNA"/>
</dbReference>
<accession>A0AAT9V5C7</accession>
<protein>
    <submittedName>
        <fullName evidence="2">Uncharacterized protein</fullName>
    </submittedName>
</protein>
<organism evidence="2">
    <name type="scientific">Klebsiella phage Kpn74</name>
    <dbReference type="NCBI Taxonomy" id="3044026"/>
    <lineage>
        <taxon>Viruses</taxon>
        <taxon>Duplodnaviria</taxon>
        <taxon>Heunggongvirae</taxon>
        <taxon>Uroviricota</taxon>
        <taxon>Caudoviricetes</taxon>
    </lineage>
</organism>
<evidence type="ECO:0000313" key="2">
    <source>
        <dbReference type="EMBL" id="WJE88369.1"/>
    </source>
</evidence>
<reference evidence="2" key="1">
    <citation type="journal article" date="2024" name="Can. J. Microbiol.">
        <title>Biological and genomic characteristics of three novel bacteriophages and a phage-plasmid of Klebsiella pneumoniae.</title>
        <authorList>
            <person name="Uskudar-Guclu A."/>
            <person name="Unlu S."/>
            <person name="Salih-Dogan H."/>
            <person name="Yalcin S."/>
            <person name="Basustaoglu A."/>
        </authorList>
    </citation>
    <scope>NUCLEOTIDE SEQUENCE</scope>
</reference>
<proteinExistence type="predicted"/>
<feature type="compositionally biased region" description="Basic and acidic residues" evidence="1">
    <location>
        <begin position="36"/>
        <end position="48"/>
    </location>
</feature>